<protein>
    <submittedName>
        <fullName evidence="1">Uncharacterized protein</fullName>
    </submittedName>
</protein>
<feature type="non-terminal residue" evidence="1">
    <location>
        <position position="1"/>
    </location>
</feature>
<sequence>LVAFETATALACEKATPHSRTKFDLSRVDPMRSKYLNKTISQIKLKNKAKVDDTLSEHMMVSVE</sequence>
<evidence type="ECO:0000313" key="2">
    <source>
        <dbReference type="Proteomes" id="UP000054560"/>
    </source>
</evidence>
<keyword evidence="2" id="KW-1185">Reference proteome</keyword>
<dbReference type="EMBL" id="KQ251541">
    <property type="protein sequence ID" value="KNC70305.1"/>
    <property type="molecule type" value="Genomic_DNA"/>
</dbReference>
<gene>
    <name evidence="1" type="ORF">SARC_17174</name>
</gene>
<reference evidence="1 2" key="1">
    <citation type="submission" date="2011-02" db="EMBL/GenBank/DDBJ databases">
        <title>The Genome Sequence of Sphaeroforma arctica JP610.</title>
        <authorList>
            <consortium name="The Broad Institute Genome Sequencing Platform"/>
            <person name="Russ C."/>
            <person name="Cuomo C."/>
            <person name="Young S.K."/>
            <person name="Zeng Q."/>
            <person name="Gargeya S."/>
            <person name="Alvarado L."/>
            <person name="Berlin A."/>
            <person name="Chapman S.B."/>
            <person name="Chen Z."/>
            <person name="Freedman E."/>
            <person name="Gellesch M."/>
            <person name="Goldberg J."/>
            <person name="Griggs A."/>
            <person name="Gujja S."/>
            <person name="Heilman E."/>
            <person name="Heiman D."/>
            <person name="Howarth C."/>
            <person name="Mehta T."/>
            <person name="Neiman D."/>
            <person name="Pearson M."/>
            <person name="Roberts A."/>
            <person name="Saif S."/>
            <person name="Shea T."/>
            <person name="Shenoy N."/>
            <person name="Sisk P."/>
            <person name="Stolte C."/>
            <person name="Sykes S."/>
            <person name="White J."/>
            <person name="Yandava C."/>
            <person name="Burger G."/>
            <person name="Gray M.W."/>
            <person name="Holland P.W.H."/>
            <person name="King N."/>
            <person name="Lang F.B.F."/>
            <person name="Roger A.J."/>
            <person name="Ruiz-Trillo I."/>
            <person name="Haas B."/>
            <person name="Nusbaum C."/>
            <person name="Birren B."/>
        </authorList>
    </citation>
    <scope>NUCLEOTIDE SEQUENCE [LARGE SCALE GENOMIC DNA]</scope>
    <source>
        <strain evidence="1 2">JP610</strain>
    </source>
</reference>
<accession>A0A0L0F0Q9</accession>
<dbReference type="RefSeq" id="XP_014144207.1">
    <property type="nucleotide sequence ID" value="XM_014288732.1"/>
</dbReference>
<dbReference type="AlphaFoldDB" id="A0A0L0F0Q9"/>
<dbReference type="Proteomes" id="UP000054560">
    <property type="component" value="Unassembled WGS sequence"/>
</dbReference>
<proteinExistence type="predicted"/>
<name>A0A0L0F0Q9_9EUKA</name>
<dbReference type="GeneID" id="25917678"/>
<evidence type="ECO:0000313" key="1">
    <source>
        <dbReference type="EMBL" id="KNC70305.1"/>
    </source>
</evidence>
<organism evidence="1 2">
    <name type="scientific">Sphaeroforma arctica JP610</name>
    <dbReference type="NCBI Taxonomy" id="667725"/>
    <lineage>
        <taxon>Eukaryota</taxon>
        <taxon>Ichthyosporea</taxon>
        <taxon>Ichthyophonida</taxon>
        <taxon>Sphaeroforma</taxon>
    </lineage>
</organism>